<protein>
    <submittedName>
        <fullName evidence="1">Uncharacterized protein</fullName>
    </submittedName>
</protein>
<comment type="caution">
    <text evidence="1">The sequence shown here is derived from an EMBL/GenBank/DDBJ whole genome shotgun (WGS) entry which is preliminary data.</text>
</comment>
<dbReference type="Proteomes" id="UP000012112">
    <property type="component" value="Unassembled WGS sequence"/>
</dbReference>
<evidence type="ECO:0000313" key="1">
    <source>
        <dbReference type="EMBL" id="EMO55561.1"/>
    </source>
</evidence>
<dbReference type="EMBL" id="AKWD02000007">
    <property type="protein sequence ID" value="EMO55561.1"/>
    <property type="molecule type" value="Genomic_DNA"/>
</dbReference>
<sequence>MIFVNFARLQKSFIDFGIIFVCTNSITTVSTNSMPHLIY</sequence>
<evidence type="ECO:0000313" key="2">
    <source>
        <dbReference type="Proteomes" id="UP000012112"/>
    </source>
</evidence>
<proteinExistence type="predicted"/>
<gene>
    <name evidence="1" type="ORF">LEP1GSC172_1358</name>
</gene>
<dbReference type="AlphaFoldDB" id="M6VKD4"/>
<accession>M6VKD4</accession>
<organism evidence="1 2">
    <name type="scientific">Leptospira noguchii</name>
    <dbReference type="NCBI Taxonomy" id="28182"/>
    <lineage>
        <taxon>Bacteria</taxon>
        <taxon>Pseudomonadati</taxon>
        <taxon>Spirochaetota</taxon>
        <taxon>Spirochaetia</taxon>
        <taxon>Leptospirales</taxon>
        <taxon>Leptospiraceae</taxon>
        <taxon>Leptospira</taxon>
    </lineage>
</organism>
<reference evidence="1 2" key="1">
    <citation type="submission" date="2013-01" db="EMBL/GenBank/DDBJ databases">
        <authorList>
            <person name="Harkins D.M."/>
            <person name="Durkin A.S."/>
            <person name="Brinkac L.M."/>
            <person name="Haft D.H."/>
            <person name="Selengut J.D."/>
            <person name="Sanka R."/>
            <person name="DePew J."/>
            <person name="Purushe J."/>
            <person name="Matthias M.A."/>
            <person name="Vinetz J.M."/>
            <person name="Sutton G.G."/>
            <person name="Nierman W.C."/>
            <person name="Fouts D.E."/>
        </authorList>
    </citation>
    <scope>NUCLEOTIDE SEQUENCE [LARGE SCALE GENOMIC DNA]</scope>
    <source>
        <strain evidence="1 2">HAI1536</strain>
    </source>
</reference>
<name>M6VKD4_9LEPT</name>